<evidence type="ECO:0000256" key="1">
    <source>
        <dbReference type="SAM" id="MobiDB-lite"/>
    </source>
</evidence>
<protein>
    <submittedName>
        <fullName evidence="2">Uncharacterized protein</fullName>
    </submittedName>
</protein>
<evidence type="ECO:0000313" key="2">
    <source>
        <dbReference type="EMBL" id="KHN76868.1"/>
    </source>
</evidence>
<reference evidence="2 3" key="1">
    <citation type="submission" date="2014-11" db="EMBL/GenBank/DDBJ databases">
        <title>Genetic blueprint of the zoonotic pathogen Toxocara canis.</title>
        <authorList>
            <person name="Zhu X.-Q."/>
            <person name="Korhonen P.K."/>
            <person name="Cai H."/>
            <person name="Young N.D."/>
            <person name="Nejsum P."/>
            <person name="von Samson-Himmelstjerna G."/>
            <person name="Boag P.R."/>
            <person name="Tan P."/>
            <person name="Li Q."/>
            <person name="Min J."/>
            <person name="Yang Y."/>
            <person name="Wang X."/>
            <person name="Fang X."/>
            <person name="Hall R.S."/>
            <person name="Hofmann A."/>
            <person name="Sternberg P.W."/>
            <person name="Jex A.R."/>
            <person name="Gasser R.B."/>
        </authorList>
    </citation>
    <scope>NUCLEOTIDE SEQUENCE [LARGE SCALE GENOMIC DNA]</scope>
    <source>
        <strain evidence="2">PN_DK_2014</strain>
    </source>
</reference>
<dbReference type="AlphaFoldDB" id="A0A0B2V5M7"/>
<organism evidence="2 3">
    <name type="scientific">Toxocara canis</name>
    <name type="common">Canine roundworm</name>
    <dbReference type="NCBI Taxonomy" id="6265"/>
    <lineage>
        <taxon>Eukaryota</taxon>
        <taxon>Metazoa</taxon>
        <taxon>Ecdysozoa</taxon>
        <taxon>Nematoda</taxon>
        <taxon>Chromadorea</taxon>
        <taxon>Rhabditida</taxon>
        <taxon>Spirurina</taxon>
        <taxon>Ascaridomorpha</taxon>
        <taxon>Ascaridoidea</taxon>
        <taxon>Toxocaridae</taxon>
        <taxon>Toxocara</taxon>
    </lineage>
</organism>
<accession>A0A0B2V5M7</accession>
<proteinExistence type="predicted"/>
<sequence length="110" mass="12047">MGLLSKKAMASPIAGVSEPSKLSHSKSILTEEAPIKNKKKSISVCEEFRWDISMRDAVRMRSYGFGAVLISKAVKQVASILAHGHLIFIIIMTSSTRVRNGQHACAHLNK</sequence>
<name>A0A0B2V5M7_TOXCA</name>
<feature type="region of interest" description="Disordered" evidence="1">
    <location>
        <begin position="1"/>
        <end position="23"/>
    </location>
</feature>
<dbReference type="Proteomes" id="UP000031036">
    <property type="component" value="Unassembled WGS sequence"/>
</dbReference>
<evidence type="ECO:0000313" key="3">
    <source>
        <dbReference type="Proteomes" id="UP000031036"/>
    </source>
</evidence>
<comment type="caution">
    <text evidence="2">The sequence shown here is derived from an EMBL/GenBank/DDBJ whole genome shotgun (WGS) entry which is preliminary data.</text>
</comment>
<dbReference type="EMBL" id="JPKZ01002398">
    <property type="protein sequence ID" value="KHN76868.1"/>
    <property type="molecule type" value="Genomic_DNA"/>
</dbReference>
<gene>
    <name evidence="2" type="ORF">Tcan_00111</name>
</gene>
<keyword evidence="3" id="KW-1185">Reference proteome</keyword>